<organism evidence="1 2">
    <name type="scientific">Cuscuta europaea</name>
    <name type="common">European dodder</name>
    <dbReference type="NCBI Taxonomy" id="41803"/>
    <lineage>
        <taxon>Eukaryota</taxon>
        <taxon>Viridiplantae</taxon>
        <taxon>Streptophyta</taxon>
        <taxon>Embryophyta</taxon>
        <taxon>Tracheophyta</taxon>
        <taxon>Spermatophyta</taxon>
        <taxon>Magnoliopsida</taxon>
        <taxon>eudicotyledons</taxon>
        <taxon>Gunneridae</taxon>
        <taxon>Pentapetalae</taxon>
        <taxon>asterids</taxon>
        <taxon>lamiids</taxon>
        <taxon>Solanales</taxon>
        <taxon>Convolvulaceae</taxon>
        <taxon>Cuscuteae</taxon>
        <taxon>Cuscuta</taxon>
        <taxon>Cuscuta subgen. Cuscuta</taxon>
    </lineage>
</organism>
<dbReference type="AlphaFoldDB" id="A0A9P1E2L0"/>
<accession>A0A9P1E2L0</accession>
<gene>
    <name evidence="1" type="ORF">CEURO_LOCUS5635</name>
</gene>
<reference evidence="1" key="1">
    <citation type="submission" date="2022-07" db="EMBL/GenBank/DDBJ databases">
        <authorList>
            <person name="Macas J."/>
            <person name="Novak P."/>
            <person name="Neumann P."/>
        </authorList>
    </citation>
    <scope>NUCLEOTIDE SEQUENCE</scope>
</reference>
<sequence length="166" mass="19890">MKIAIPQIFTTSCHRFCMWHIMENVSSKVGLVLSKDAYFMKELNCIVWSHYLQPSEFEMRWTNLMKKYDLLDHSWFSHMFEIRRLWIPAYFGDLFMAGLLRTTSRSESENHFFYEFTNPNFTLVEIYMQFESAMESQRHSRAQLIKVSGSSIPEYKTPLHIERYAS</sequence>
<comment type="caution">
    <text evidence="1">The sequence shown here is derived from an EMBL/GenBank/DDBJ whole genome shotgun (WGS) entry which is preliminary data.</text>
</comment>
<protein>
    <recommendedName>
        <fullName evidence="3">Protein FAR1-RELATED SEQUENCE</fullName>
    </recommendedName>
</protein>
<dbReference type="OrthoDB" id="1303956at2759"/>
<dbReference type="EMBL" id="CAMAPE010000010">
    <property type="protein sequence ID" value="CAH9075919.1"/>
    <property type="molecule type" value="Genomic_DNA"/>
</dbReference>
<evidence type="ECO:0000313" key="1">
    <source>
        <dbReference type="EMBL" id="CAH9075919.1"/>
    </source>
</evidence>
<dbReference type="PANTHER" id="PTHR47718:SF18">
    <property type="entry name" value="PROTEIN FAR1-RELATED SEQUENCE 5-LIKE"/>
    <property type="match status" value="1"/>
</dbReference>
<proteinExistence type="predicted"/>
<dbReference type="PANTHER" id="PTHR47718">
    <property type="entry name" value="OS01G0519700 PROTEIN"/>
    <property type="match status" value="1"/>
</dbReference>
<keyword evidence="2" id="KW-1185">Reference proteome</keyword>
<evidence type="ECO:0000313" key="2">
    <source>
        <dbReference type="Proteomes" id="UP001152484"/>
    </source>
</evidence>
<feature type="non-terminal residue" evidence="1">
    <location>
        <position position="166"/>
    </location>
</feature>
<name>A0A9P1E2L0_CUSEU</name>
<evidence type="ECO:0008006" key="3">
    <source>
        <dbReference type="Google" id="ProtNLM"/>
    </source>
</evidence>
<dbReference type="Proteomes" id="UP001152484">
    <property type="component" value="Unassembled WGS sequence"/>
</dbReference>